<dbReference type="GO" id="GO:0005524">
    <property type="term" value="F:ATP binding"/>
    <property type="evidence" value="ECO:0007669"/>
    <property type="project" value="UniProtKB-UniRule"/>
</dbReference>
<dbReference type="Gene3D" id="3.40.850.10">
    <property type="entry name" value="Kinesin motor domain"/>
    <property type="match status" value="2"/>
</dbReference>
<dbReference type="SMART" id="SM00129">
    <property type="entry name" value="KISc"/>
    <property type="match status" value="1"/>
</dbReference>
<evidence type="ECO:0000259" key="8">
    <source>
        <dbReference type="PROSITE" id="PS50067"/>
    </source>
</evidence>
<feature type="binding site" evidence="5">
    <location>
        <begin position="194"/>
        <end position="201"/>
    </location>
    <ligand>
        <name>ATP</name>
        <dbReference type="ChEBI" id="CHEBI:30616"/>
    </ligand>
</feature>
<dbReference type="SUPFAM" id="SSF52540">
    <property type="entry name" value="P-loop containing nucleoside triphosphate hydrolases"/>
    <property type="match status" value="1"/>
</dbReference>
<dbReference type="PANTHER" id="PTHR47117">
    <property type="entry name" value="STAR-RELATED LIPID TRANSFER PROTEIN 9"/>
    <property type="match status" value="1"/>
</dbReference>
<dbReference type="InterPro" id="IPR036961">
    <property type="entry name" value="Kinesin_motor_dom_sf"/>
</dbReference>
<organism evidence="9 10">
    <name type="scientific">Holothuria leucospilota</name>
    <name type="common">Black long sea cucumber</name>
    <name type="synonym">Mertensiothuria leucospilota</name>
    <dbReference type="NCBI Taxonomy" id="206669"/>
    <lineage>
        <taxon>Eukaryota</taxon>
        <taxon>Metazoa</taxon>
        <taxon>Echinodermata</taxon>
        <taxon>Eleutherozoa</taxon>
        <taxon>Echinozoa</taxon>
        <taxon>Holothuroidea</taxon>
        <taxon>Aspidochirotacea</taxon>
        <taxon>Aspidochirotida</taxon>
        <taxon>Holothuriidae</taxon>
        <taxon>Holothuria</taxon>
    </lineage>
</organism>
<keyword evidence="2 5" id="KW-0067">ATP-binding</keyword>
<gene>
    <name evidence="9" type="ORF">HOLleu_17270</name>
</gene>
<evidence type="ECO:0000256" key="5">
    <source>
        <dbReference type="PROSITE-ProRule" id="PRU00283"/>
    </source>
</evidence>
<dbReference type="AlphaFoldDB" id="A0A9Q1H8D2"/>
<evidence type="ECO:0000256" key="4">
    <source>
        <dbReference type="ARBA" id="ARBA00023175"/>
    </source>
</evidence>
<dbReference type="GO" id="GO:0008017">
    <property type="term" value="F:microtubule binding"/>
    <property type="evidence" value="ECO:0007669"/>
    <property type="project" value="InterPro"/>
</dbReference>
<dbReference type="InterPro" id="IPR027417">
    <property type="entry name" value="P-loop_NTPase"/>
</dbReference>
<name>A0A9Q1H8D2_HOLLE</name>
<evidence type="ECO:0000313" key="9">
    <source>
        <dbReference type="EMBL" id="KAJ8039522.1"/>
    </source>
</evidence>
<evidence type="ECO:0000256" key="2">
    <source>
        <dbReference type="ARBA" id="ARBA00022840"/>
    </source>
</evidence>
<feature type="coiled-coil region" evidence="6">
    <location>
        <begin position="580"/>
        <end position="658"/>
    </location>
</feature>
<dbReference type="Pfam" id="PF00225">
    <property type="entry name" value="Kinesin"/>
    <property type="match status" value="1"/>
</dbReference>
<feature type="region of interest" description="Disordered" evidence="7">
    <location>
        <begin position="722"/>
        <end position="746"/>
    </location>
</feature>
<evidence type="ECO:0000256" key="7">
    <source>
        <dbReference type="SAM" id="MobiDB-lite"/>
    </source>
</evidence>
<evidence type="ECO:0000256" key="3">
    <source>
        <dbReference type="ARBA" id="ARBA00023054"/>
    </source>
</evidence>
<keyword evidence="3 6" id="KW-0175">Coiled coil</keyword>
<dbReference type="Proteomes" id="UP001152320">
    <property type="component" value="Chromosome 7"/>
</dbReference>
<feature type="compositionally biased region" description="Polar residues" evidence="7">
    <location>
        <begin position="1"/>
        <end position="29"/>
    </location>
</feature>
<proteinExistence type="inferred from homology"/>
<feature type="domain" description="Kinesin motor" evidence="8">
    <location>
        <begin position="104"/>
        <end position="411"/>
    </location>
</feature>
<feature type="compositionally biased region" description="Basic and acidic residues" evidence="7">
    <location>
        <begin position="37"/>
        <end position="49"/>
    </location>
</feature>
<sequence>MQLSPLQGTLRRTLSNRTASNTPGNNVTPQHHVGRKYGKENRDQTKPDADATVFKTPTRAVKSAALKNTGTPECFNKVEMCTSTPGRLSRPSYDANEIDNNGFSVMVAVRVRPFNKREETDSDVTRVVSMSGNETTVTTSRGAGINSFCFDHCFWSFDDKNAPFASQQIVYEKVGQPLLYSALEGYHTCLFAYGQTGSGKSYTMMGDSDAKGIIPRFCEELFVKISKPEEENVKFMVEVSFFEIYNEKIHDLLADTNEKDQKKATLRVREHPSLGPYVEGLSVYPVSTFSDISRWIRAGNKQRATAATGMNDASSRSHSVFMIVLTKSKEGANINKSLMTLGKVISNLSDKSLNPKKKVFIPYRESVLTWLLKESLGGNSKTAMIATIGPASTNIEETMSTLRYAKQAESIINIPKVNEDPNARLVRELRAEIERLRLITKGSYDKQLDLDKIKNCQPNLVNLDENPQNDEVLVYLLKSGKNRICAETSASEGEESEEEKNQYCVIENANKLYCVKPGNAFQTLVNGREVRRQTFLNHGDRLIVGNSYYRFNHPEEVRKRRKRKGTSPSEDTGGIKFARNEIIEEQKRRMEEEISKMKQELEAEMEKKMKAVKKSSNEEAQEHCKQSEKQIADLQLKVNECQREIQIMERQKKEDDGRSATLMKEKTILLQQLQNVKNLFQTTMMPVIGVQRRVSSYHPKILAELEREKERMTQFIHNLPRKRISKPCTGGPDSKRRKSGPETRRVPIEEACLNHLKEKNMVSLDSTNMLDNVLLEMGKVYRTLSRFKEEGALVERCMLSFADLL</sequence>
<keyword evidence="4 5" id="KW-0505">Motor protein</keyword>
<dbReference type="InterPro" id="IPR001752">
    <property type="entry name" value="Kinesin_motor_dom"/>
</dbReference>
<reference evidence="9" key="1">
    <citation type="submission" date="2021-10" db="EMBL/GenBank/DDBJ databases">
        <title>Tropical sea cucumber genome reveals ecological adaptation and Cuvierian tubules defense mechanism.</title>
        <authorList>
            <person name="Chen T."/>
        </authorList>
    </citation>
    <scope>NUCLEOTIDE SEQUENCE</scope>
    <source>
        <strain evidence="9">Nanhai2018</strain>
        <tissue evidence="9">Muscle</tissue>
    </source>
</reference>
<comment type="similarity">
    <text evidence="5">Belongs to the TRAFAC class myosin-kinesin ATPase superfamily. Kinesin family.</text>
</comment>
<dbReference type="GO" id="GO:0003777">
    <property type="term" value="F:microtubule motor activity"/>
    <property type="evidence" value="ECO:0007669"/>
    <property type="project" value="InterPro"/>
</dbReference>
<dbReference type="InterPro" id="IPR008984">
    <property type="entry name" value="SMAD_FHA_dom_sf"/>
</dbReference>
<evidence type="ECO:0000313" key="10">
    <source>
        <dbReference type="Proteomes" id="UP001152320"/>
    </source>
</evidence>
<dbReference type="GO" id="GO:0007018">
    <property type="term" value="P:microtubule-based movement"/>
    <property type="evidence" value="ECO:0007669"/>
    <property type="project" value="InterPro"/>
</dbReference>
<dbReference type="OrthoDB" id="3176171at2759"/>
<evidence type="ECO:0000256" key="1">
    <source>
        <dbReference type="ARBA" id="ARBA00022741"/>
    </source>
</evidence>
<evidence type="ECO:0000256" key="6">
    <source>
        <dbReference type="SAM" id="Coils"/>
    </source>
</evidence>
<keyword evidence="10" id="KW-1185">Reference proteome</keyword>
<protein>
    <submittedName>
        <fullName evidence="9">Kinesin-like protein KIF14</fullName>
    </submittedName>
</protein>
<keyword evidence="1 5" id="KW-0547">Nucleotide-binding</keyword>
<comment type="caution">
    <text evidence="9">The sequence shown here is derived from an EMBL/GenBank/DDBJ whole genome shotgun (WGS) entry which is preliminary data.</text>
</comment>
<feature type="region of interest" description="Disordered" evidence="7">
    <location>
        <begin position="1"/>
        <end position="51"/>
    </location>
</feature>
<dbReference type="Gene3D" id="2.60.200.20">
    <property type="match status" value="1"/>
</dbReference>
<accession>A0A9Q1H8D2</accession>
<dbReference type="EMBL" id="JAIZAY010000007">
    <property type="protein sequence ID" value="KAJ8039522.1"/>
    <property type="molecule type" value="Genomic_DNA"/>
</dbReference>
<dbReference type="PROSITE" id="PS50067">
    <property type="entry name" value="KINESIN_MOTOR_2"/>
    <property type="match status" value="1"/>
</dbReference>
<dbReference type="SUPFAM" id="SSF49879">
    <property type="entry name" value="SMAD/FHA domain"/>
    <property type="match status" value="1"/>
</dbReference>
<dbReference type="PANTHER" id="PTHR47117:SF5">
    <property type="entry name" value="KINESIN-LIKE PROTEIN KIF14"/>
    <property type="match status" value="1"/>
</dbReference>
<dbReference type="PRINTS" id="PR00380">
    <property type="entry name" value="KINESINHEAVY"/>
</dbReference>